<evidence type="ECO:0000256" key="1">
    <source>
        <dbReference type="SAM" id="MobiDB-lite"/>
    </source>
</evidence>
<evidence type="ECO:0000313" key="3">
    <source>
        <dbReference type="Proteomes" id="UP000198211"/>
    </source>
</evidence>
<gene>
    <name evidence="2" type="ORF">PHMEG_00016127</name>
</gene>
<dbReference type="AlphaFoldDB" id="A0A225W1M9"/>
<organism evidence="2 3">
    <name type="scientific">Phytophthora megakarya</name>
    <dbReference type="NCBI Taxonomy" id="4795"/>
    <lineage>
        <taxon>Eukaryota</taxon>
        <taxon>Sar</taxon>
        <taxon>Stramenopiles</taxon>
        <taxon>Oomycota</taxon>
        <taxon>Peronosporomycetes</taxon>
        <taxon>Peronosporales</taxon>
        <taxon>Peronosporaceae</taxon>
        <taxon>Phytophthora</taxon>
    </lineage>
</organism>
<comment type="caution">
    <text evidence="2">The sequence shown here is derived from an EMBL/GenBank/DDBJ whole genome shotgun (WGS) entry which is preliminary data.</text>
</comment>
<feature type="region of interest" description="Disordered" evidence="1">
    <location>
        <begin position="66"/>
        <end position="102"/>
    </location>
</feature>
<reference evidence="3" key="1">
    <citation type="submission" date="2017-03" db="EMBL/GenBank/DDBJ databases">
        <title>Phytopthora megakarya and P. palmivora, two closely related causual agents of cacao black pod achieved similar genome size and gene model numbers by different mechanisms.</title>
        <authorList>
            <person name="Ali S."/>
            <person name="Shao J."/>
            <person name="Larry D.J."/>
            <person name="Kronmiller B."/>
            <person name="Shen D."/>
            <person name="Strem M.D."/>
            <person name="Melnick R.L."/>
            <person name="Guiltinan M.J."/>
            <person name="Tyler B.M."/>
            <person name="Meinhardt L.W."/>
            <person name="Bailey B.A."/>
        </authorList>
    </citation>
    <scope>NUCLEOTIDE SEQUENCE [LARGE SCALE GENOMIC DNA]</scope>
    <source>
        <strain evidence="3">zdho120</strain>
    </source>
</reference>
<dbReference type="EMBL" id="NBNE01002282">
    <property type="protein sequence ID" value="OWZ10927.1"/>
    <property type="molecule type" value="Genomic_DNA"/>
</dbReference>
<sequence>MNMNEDPMGSSGMTLGHEAFPRLTRIEWRGGLHRLAAMSGEAVVTSLLSTASPDQHRQAAQEFMERELADAKQQEQIPSRSKNDAVKVETSTAPESLIPGDRHRHSLQAKEWALGKQVVDPLAFPTLDTIQSDLRLAFEPP</sequence>
<keyword evidence="3" id="KW-1185">Reference proteome</keyword>
<name>A0A225W1M9_9STRA</name>
<proteinExistence type="predicted"/>
<dbReference type="OrthoDB" id="112804at2759"/>
<evidence type="ECO:0000313" key="2">
    <source>
        <dbReference type="EMBL" id="OWZ10927.1"/>
    </source>
</evidence>
<accession>A0A225W1M9</accession>
<dbReference type="Proteomes" id="UP000198211">
    <property type="component" value="Unassembled WGS sequence"/>
</dbReference>
<protein>
    <submittedName>
        <fullName evidence="2">Polyprotein</fullName>
    </submittedName>
</protein>